<dbReference type="InterPro" id="IPR011990">
    <property type="entry name" value="TPR-like_helical_dom_sf"/>
</dbReference>
<organism evidence="4 5">
    <name type="scientific">Symbiodinium natans</name>
    <dbReference type="NCBI Taxonomy" id="878477"/>
    <lineage>
        <taxon>Eukaryota</taxon>
        <taxon>Sar</taxon>
        <taxon>Alveolata</taxon>
        <taxon>Dinophyceae</taxon>
        <taxon>Suessiales</taxon>
        <taxon>Symbiodiniaceae</taxon>
        <taxon>Symbiodinium</taxon>
    </lineage>
</organism>
<evidence type="ECO:0000313" key="5">
    <source>
        <dbReference type="Proteomes" id="UP000604046"/>
    </source>
</evidence>
<accession>A0A812S5S6</accession>
<proteinExistence type="inferred from homology"/>
<reference evidence="4" key="1">
    <citation type="submission" date="2021-02" db="EMBL/GenBank/DDBJ databases">
        <authorList>
            <person name="Dougan E. K."/>
            <person name="Rhodes N."/>
            <person name="Thang M."/>
            <person name="Chan C."/>
        </authorList>
    </citation>
    <scope>NUCLEOTIDE SEQUENCE</scope>
</reference>
<keyword evidence="3" id="KW-1133">Transmembrane helix</keyword>
<evidence type="ECO:0000256" key="3">
    <source>
        <dbReference type="SAM" id="Phobius"/>
    </source>
</evidence>
<comment type="similarity">
    <text evidence="2">Belongs to the APC3/CDC27 family.</text>
</comment>
<dbReference type="Proteomes" id="UP000604046">
    <property type="component" value="Unassembled WGS sequence"/>
</dbReference>
<keyword evidence="3" id="KW-0812">Transmembrane</keyword>
<keyword evidence="1" id="KW-0802">TPR repeat</keyword>
<evidence type="ECO:0000313" key="4">
    <source>
        <dbReference type="EMBL" id="CAE7463903.1"/>
    </source>
</evidence>
<dbReference type="Pfam" id="PF12895">
    <property type="entry name" value="ANAPC3"/>
    <property type="match status" value="1"/>
</dbReference>
<sequence length="508" mass="57199">MDNLGDAWRIQLLAATALTLRLLVRLCFAPDDVDIKLSSKSIADVLLGRFDTARVTLNRARRWLRVHKCEVECQLVNSGINPMFWLFVPLMLALSPRLVLVGWLLGYIFLPRAAKTEPGRRETRFTARLSAEDLWGCRLWRDVVTSGLRDIMNYSVAGMVALPREVSGELSAATSFEVKGLQVSESCLILDAVANLPGKTVFQYRLKTGVSLGEVDGCQCIIWDDPCIEVTPGWQLPKFWAPIGSFAGLGLPDKLRFSRFEFLSDGQLVMEGRVAGEGSFFCAMMKLSQACLPAWTRHMERPEVEAVPSSSAISSFVSQAKLAFEYSLKNLLWKQAAFYAERLVAERPCDETTYLLGLAYFHNQELARAQWHLQGNKLPEARYLLARCCSQLKRWDLAEDALLPSSAGGNLNEVVNGAAGLFLFGQVQERQGRREQAVECYFRCLQECPFMWEAYERWSWLVLGSPSPSPATLFVLFLVFYFLRCSAAKLNSRKAKRANAVTFLRSKR</sequence>
<dbReference type="PANTHER" id="PTHR12558">
    <property type="entry name" value="CELL DIVISION CYCLE 16,23,27"/>
    <property type="match status" value="1"/>
</dbReference>
<dbReference type="AlphaFoldDB" id="A0A812S5S6"/>
<evidence type="ECO:0000256" key="2">
    <source>
        <dbReference type="ARBA" id="ARBA00038210"/>
    </source>
</evidence>
<comment type="caution">
    <text evidence="4">The sequence shown here is derived from an EMBL/GenBank/DDBJ whole genome shotgun (WGS) entry which is preliminary data.</text>
</comment>
<feature type="transmembrane region" description="Helical" evidence="3">
    <location>
        <begin position="84"/>
        <end position="110"/>
    </location>
</feature>
<protein>
    <submittedName>
        <fullName evidence="4">CDC27B protein</fullName>
    </submittedName>
</protein>
<dbReference type="PANTHER" id="PTHR12558:SF13">
    <property type="entry name" value="CELL DIVISION CYCLE PROTEIN 27 HOMOLOG"/>
    <property type="match status" value="1"/>
</dbReference>
<keyword evidence="3" id="KW-0472">Membrane</keyword>
<dbReference type="OrthoDB" id="418963at2759"/>
<dbReference type="Gene3D" id="1.25.40.10">
    <property type="entry name" value="Tetratricopeptide repeat domain"/>
    <property type="match status" value="1"/>
</dbReference>
<name>A0A812S5S6_9DINO</name>
<keyword evidence="5" id="KW-1185">Reference proteome</keyword>
<dbReference type="GO" id="GO:0051301">
    <property type="term" value="P:cell division"/>
    <property type="evidence" value="ECO:0007669"/>
    <property type="project" value="TreeGrafter"/>
</dbReference>
<feature type="transmembrane region" description="Helical" evidence="3">
    <location>
        <begin position="460"/>
        <end position="483"/>
    </location>
</feature>
<evidence type="ECO:0000256" key="1">
    <source>
        <dbReference type="ARBA" id="ARBA00022803"/>
    </source>
</evidence>
<dbReference type="SUPFAM" id="SSF48452">
    <property type="entry name" value="TPR-like"/>
    <property type="match status" value="1"/>
</dbReference>
<dbReference type="EMBL" id="CAJNDS010002411">
    <property type="protein sequence ID" value="CAE7463903.1"/>
    <property type="molecule type" value="Genomic_DNA"/>
</dbReference>
<gene>
    <name evidence="4" type="primary">CDC27B</name>
    <name evidence="4" type="ORF">SNAT2548_LOCUS25875</name>
</gene>